<evidence type="ECO:0000259" key="1">
    <source>
        <dbReference type="Pfam" id="PF13456"/>
    </source>
</evidence>
<keyword evidence="3" id="KW-1185">Reference proteome</keyword>
<dbReference type="InterPro" id="IPR012337">
    <property type="entry name" value="RNaseH-like_sf"/>
</dbReference>
<feature type="domain" description="RNase H type-1" evidence="1">
    <location>
        <begin position="56"/>
        <end position="133"/>
    </location>
</feature>
<dbReference type="PANTHER" id="PTHR33033">
    <property type="entry name" value="POLYNUCLEOTIDYL TRANSFERASE, RIBONUCLEASE H-LIKE SUPERFAMILY PROTEIN-RELATED"/>
    <property type="match status" value="1"/>
</dbReference>
<gene>
    <name evidence="2" type="ORF">V6N11_053173</name>
</gene>
<sequence length="177" mass="19538">MVNLVGWWCKAKWPSTSFSVTDFLVSPLVLQNRPLKLLTSVRCAWECPSTRVLKFNVDGAVAGAFGKVGIGGLLRDADGKILLMFSRSIGFIDSTLAEILALKEVCSLFSKSEWARVFSLVLETDYSLLVDWLDLCLGCAWSIRVVSREANCTADKLAKSGIGRSKPLVWILSNYVE</sequence>
<dbReference type="Gene3D" id="3.30.420.10">
    <property type="entry name" value="Ribonuclease H-like superfamily/Ribonuclease H"/>
    <property type="match status" value="1"/>
</dbReference>
<evidence type="ECO:0000313" key="2">
    <source>
        <dbReference type="EMBL" id="KAK9047326.1"/>
    </source>
</evidence>
<dbReference type="InterPro" id="IPR044730">
    <property type="entry name" value="RNase_H-like_dom_plant"/>
</dbReference>
<dbReference type="Proteomes" id="UP001396334">
    <property type="component" value="Unassembled WGS sequence"/>
</dbReference>
<reference evidence="2 3" key="1">
    <citation type="journal article" date="2024" name="G3 (Bethesda)">
        <title>Genome assembly of Hibiscus sabdariffa L. provides insights into metabolisms of medicinal natural products.</title>
        <authorList>
            <person name="Kim T."/>
        </authorList>
    </citation>
    <scope>NUCLEOTIDE SEQUENCE [LARGE SCALE GENOMIC DNA]</scope>
    <source>
        <strain evidence="2">TK-2024</strain>
        <tissue evidence="2">Old leaves</tissue>
    </source>
</reference>
<dbReference type="EMBL" id="JBBPBN010000001">
    <property type="protein sequence ID" value="KAK9047326.1"/>
    <property type="molecule type" value="Genomic_DNA"/>
</dbReference>
<dbReference type="PANTHER" id="PTHR33033:SF121">
    <property type="entry name" value="POLYNUCLEOTIDYL TRANSFERASE, RIBONUCLEASE H-LIKE SUPERFAMILY PROTEIN"/>
    <property type="match status" value="1"/>
</dbReference>
<organism evidence="2 3">
    <name type="scientific">Hibiscus sabdariffa</name>
    <name type="common">roselle</name>
    <dbReference type="NCBI Taxonomy" id="183260"/>
    <lineage>
        <taxon>Eukaryota</taxon>
        <taxon>Viridiplantae</taxon>
        <taxon>Streptophyta</taxon>
        <taxon>Embryophyta</taxon>
        <taxon>Tracheophyta</taxon>
        <taxon>Spermatophyta</taxon>
        <taxon>Magnoliopsida</taxon>
        <taxon>eudicotyledons</taxon>
        <taxon>Gunneridae</taxon>
        <taxon>Pentapetalae</taxon>
        <taxon>rosids</taxon>
        <taxon>malvids</taxon>
        <taxon>Malvales</taxon>
        <taxon>Malvaceae</taxon>
        <taxon>Malvoideae</taxon>
        <taxon>Hibiscus</taxon>
    </lineage>
</organism>
<evidence type="ECO:0000313" key="3">
    <source>
        <dbReference type="Proteomes" id="UP001396334"/>
    </source>
</evidence>
<protein>
    <recommendedName>
        <fullName evidence="1">RNase H type-1 domain-containing protein</fullName>
    </recommendedName>
</protein>
<accession>A0ABR2UCB7</accession>
<comment type="caution">
    <text evidence="2">The sequence shown here is derived from an EMBL/GenBank/DDBJ whole genome shotgun (WGS) entry which is preliminary data.</text>
</comment>
<dbReference type="InterPro" id="IPR002156">
    <property type="entry name" value="RNaseH_domain"/>
</dbReference>
<dbReference type="CDD" id="cd06222">
    <property type="entry name" value="RNase_H_like"/>
    <property type="match status" value="1"/>
</dbReference>
<dbReference type="InterPro" id="IPR036397">
    <property type="entry name" value="RNaseH_sf"/>
</dbReference>
<name>A0ABR2UCB7_9ROSI</name>
<dbReference type="SUPFAM" id="SSF53098">
    <property type="entry name" value="Ribonuclease H-like"/>
    <property type="match status" value="1"/>
</dbReference>
<dbReference type="Pfam" id="PF13456">
    <property type="entry name" value="RVT_3"/>
    <property type="match status" value="1"/>
</dbReference>
<proteinExistence type="predicted"/>